<proteinExistence type="predicted"/>
<dbReference type="Proteomes" id="UP000577362">
    <property type="component" value="Unassembled WGS sequence"/>
</dbReference>
<organism evidence="1 2">
    <name type="scientific">Chelatococcus caeni</name>
    <dbReference type="NCBI Taxonomy" id="1348468"/>
    <lineage>
        <taxon>Bacteria</taxon>
        <taxon>Pseudomonadati</taxon>
        <taxon>Pseudomonadota</taxon>
        <taxon>Alphaproteobacteria</taxon>
        <taxon>Hyphomicrobiales</taxon>
        <taxon>Chelatococcaceae</taxon>
        <taxon>Chelatococcus</taxon>
    </lineage>
</organism>
<dbReference type="EMBL" id="JACIEN010000001">
    <property type="protein sequence ID" value="MBB4015017.1"/>
    <property type="molecule type" value="Genomic_DNA"/>
</dbReference>
<dbReference type="AlphaFoldDB" id="A0A840BXJ2"/>
<evidence type="ECO:0000313" key="2">
    <source>
        <dbReference type="Proteomes" id="UP000577362"/>
    </source>
</evidence>
<reference evidence="1 2" key="1">
    <citation type="submission" date="2020-08" db="EMBL/GenBank/DDBJ databases">
        <title>Genomic Encyclopedia of Type Strains, Phase IV (KMG-IV): sequencing the most valuable type-strain genomes for metagenomic binning, comparative biology and taxonomic classification.</title>
        <authorList>
            <person name="Goeker M."/>
        </authorList>
    </citation>
    <scope>NUCLEOTIDE SEQUENCE [LARGE SCALE GENOMIC DNA]</scope>
    <source>
        <strain evidence="1 2">DSM 103737</strain>
    </source>
</reference>
<keyword evidence="2" id="KW-1185">Reference proteome</keyword>
<accession>A0A840BXJ2</accession>
<gene>
    <name evidence="1" type="ORF">GGR16_000023</name>
</gene>
<sequence>MGLDMYAFTTAEPITAEVDFTTETATELAYWRKHPNLHGWMEQLYRAKGGSDADFNCVNVALDADDLDRLERDIRNQALPHTEGFFFGTTRPDEIDLDLAFIEKARAAIAEGKTVFYTSWW</sequence>
<dbReference type="RefSeq" id="WP_183315323.1">
    <property type="nucleotide sequence ID" value="NZ_JACIEN010000001.1"/>
</dbReference>
<protein>
    <submittedName>
        <fullName evidence="1">Uncharacterized protein</fullName>
    </submittedName>
</protein>
<name>A0A840BXJ2_9HYPH</name>
<comment type="caution">
    <text evidence="1">The sequence shown here is derived from an EMBL/GenBank/DDBJ whole genome shotgun (WGS) entry which is preliminary data.</text>
</comment>
<evidence type="ECO:0000313" key="1">
    <source>
        <dbReference type="EMBL" id="MBB4015017.1"/>
    </source>
</evidence>